<dbReference type="SUPFAM" id="SSF50182">
    <property type="entry name" value="Sm-like ribonucleoproteins"/>
    <property type="match status" value="1"/>
</dbReference>
<evidence type="ECO:0000259" key="8">
    <source>
        <dbReference type="Pfam" id="PF00924"/>
    </source>
</evidence>
<dbReference type="Pfam" id="PF21082">
    <property type="entry name" value="MS_channel_3rd"/>
    <property type="match status" value="1"/>
</dbReference>
<evidence type="ECO:0000313" key="11">
    <source>
        <dbReference type="EMBL" id="MBK1704352.1"/>
    </source>
</evidence>
<dbReference type="Gene3D" id="2.30.30.60">
    <property type="match status" value="1"/>
</dbReference>
<accession>A0AAJ0U3X3</accession>
<keyword evidence="6 7" id="KW-0472">Membrane</keyword>
<dbReference type="InterPro" id="IPR011014">
    <property type="entry name" value="MscS_channel_TM-2"/>
</dbReference>
<dbReference type="SUPFAM" id="SSF82689">
    <property type="entry name" value="Mechanosensitive channel protein MscS (YggB), C-terminal domain"/>
    <property type="match status" value="1"/>
</dbReference>
<evidence type="ECO:0000256" key="1">
    <source>
        <dbReference type="ARBA" id="ARBA00004651"/>
    </source>
</evidence>
<keyword evidence="4 7" id="KW-0812">Transmembrane</keyword>
<name>A0AAJ0U3X3_9GAMM</name>
<dbReference type="SUPFAM" id="SSF82861">
    <property type="entry name" value="Mechanosensitive channel protein MscS (YggB), transmembrane region"/>
    <property type="match status" value="1"/>
</dbReference>
<evidence type="ECO:0000256" key="6">
    <source>
        <dbReference type="ARBA" id="ARBA00023136"/>
    </source>
</evidence>
<feature type="transmembrane region" description="Helical" evidence="7">
    <location>
        <begin position="116"/>
        <end position="139"/>
    </location>
</feature>
<keyword evidence="12" id="KW-1185">Reference proteome</keyword>
<organism evidence="11 12">
    <name type="scientific">Halochromatium glycolicum</name>
    <dbReference type="NCBI Taxonomy" id="85075"/>
    <lineage>
        <taxon>Bacteria</taxon>
        <taxon>Pseudomonadati</taxon>
        <taxon>Pseudomonadota</taxon>
        <taxon>Gammaproteobacteria</taxon>
        <taxon>Chromatiales</taxon>
        <taxon>Chromatiaceae</taxon>
        <taxon>Halochromatium</taxon>
    </lineage>
</organism>
<evidence type="ECO:0000259" key="10">
    <source>
        <dbReference type="Pfam" id="PF21088"/>
    </source>
</evidence>
<dbReference type="InterPro" id="IPR049142">
    <property type="entry name" value="MS_channel_1st"/>
</dbReference>
<dbReference type="Pfam" id="PF21088">
    <property type="entry name" value="MS_channel_1st"/>
    <property type="match status" value="1"/>
</dbReference>
<protein>
    <recommendedName>
        <fullName evidence="13">Small-conductance mechanosensitive channel</fullName>
    </recommendedName>
</protein>
<comment type="similarity">
    <text evidence="2">Belongs to the MscS (TC 1.A.23) family.</text>
</comment>
<evidence type="ECO:0000256" key="2">
    <source>
        <dbReference type="ARBA" id="ARBA00008017"/>
    </source>
</evidence>
<dbReference type="Pfam" id="PF00924">
    <property type="entry name" value="MS_channel_2nd"/>
    <property type="match status" value="1"/>
</dbReference>
<dbReference type="InterPro" id="IPR006685">
    <property type="entry name" value="MscS_channel_2nd"/>
</dbReference>
<evidence type="ECO:0000256" key="4">
    <source>
        <dbReference type="ARBA" id="ARBA00022692"/>
    </source>
</evidence>
<dbReference type="Gene3D" id="1.10.287.1260">
    <property type="match status" value="1"/>
</dbReference>
<dbReference type="EMBL" id="NRSJ01000009">
    <property type="protein sequence ID" value="MBK1704352.1"/>
    <property type="molecule type" value="Genomic_DNA"/>
</dbReference>
<sequence length="347" mass="38643">MFIVVLFAVSLIRVGARRALNRRRARSPTANYGDLRLALSAVAGNTNQLFVLIAAFYVAMTVSGLASPTVQSWLWTALVIAFYAQLGIWANAAMVDYFNRRRTRQEMRDPSTVTGYGLLTFFLRVGIWITVVVSLLAYFKYPVAGLVGALGVGSLAIAFAVQNILGDVFSSMAIILDKPFRVGDFVKAGETLGTIEHIGVKTTRIRSLSGEQVVTSNSDLLNSRIHNYKHFRERRIAFRIGVVYQTPRELLERIPGMLREAVEEQPNARFDRAHFVEYGDFALIFEIVYYVLSPDYTLYMDIQQGINLGIHRRFEQAGVSFAYPTQELILRRGPALTVGNEAGSAAG</sequence>
<gene>
    <name evidence="11" type="ORF">CKO40_07290</name>
</gene>
<feature type="transmembrane region" description="Helical" evidence="7">
    <location>
        <begin position="73"/>
        <end position="95"/>
    </location>
</feature>
<feature type="domain" description="Mechanosensitive ion channel transmembrane helices 2/3" evidence="10">
    <location>
        <begin position="123"/>
        <end position="162"/>
    </location>
</feature>
<comment type="subcellular location">
    <subcellularLocation>
        <location evidence="1">Cell membrane</location>
        <topology evidence="1">Multi-pass membrane protein</topology>
    </subcellularLocation>
</comment>
<evidence type="ECO:0008006" key="13">
    <source>
        <dbReference type="Google" id="ProtNLM"/>
    </source>
</evidence>
<keyword evidence="3" id="KW-1003">Cell membrane</keyword>
<dbReference type="InterPro" id="IPR023408">
    <property type="entry name" value="MscS_beta-dom_sf"/>
</dbReference>
<dbReference type="InterPro" id="IPR011066">
    <property type="entry name" value="MscS_channel_C_sf"/>
</dbReference>
<evidence type="ECO:0000259" key="9">
    <source>
        <dbReference type="Pfam" id="PF21082"/>
    </source>
</evidence>
<dbReference type="InterPro" id="IPR049278">
    <property type="entry name" value="MS_channel_C"/>
</dbReference>
<dbReference type="PANTHER" id="PTHR30566:SF25">
    <property type="entry name" value="INNER MEMBRANE PROTEIN"/>
    <property type="match status" value="1"/>
</dbReference>
<dbReference type="GO" id="GO:0005886">
    <property type="term" value="C:plasma membrane"/>
    <property type="evidence" value="ECO:0007669"/>
    <property type="project" value="UniProtKB-SubCell"/>
</dbReference>
<evidence type="ECO:0000256" key="5">
    <source>
        <dbReference type="ARBA" id="ARBA00022989"/>
    </source>
</evidence>
<evidence type="ECO:0000313" key="12">
    <source>
        <dbReference type="Proteomes" id="UP001296776"/>
    </source>
</evidence>
<feature type="transmembrane region" description="Helical" evidence="7">
    <location>
        <begin position="145"/>
        <end position="165"/>
    </location>
</feature>
<evidence type="ECO:0000256" key="7">
    <source>
        <dbReference type="SAM" id="Phobius"/>
    </source>
</evidence>
<proteinExistence type="inferred from homology"/>
<dbReference type="InterPro" id="IPR010920">
    <property type="entry name" value="LSM_dom_sf"/>
</dbReference>
<keyword evidence="5 7" id="KW-1133">Transmembrane helix</keyword>
<reference evidence="11" key="1">
    <citation type="submission" date="2017-08" db="EMBL/GenBank/DDBJ databases">
        <authorList>
            <person name="Imhoff J.F."/>
            <person name="Rahn T."/>
            <person name="Kuenzel S."/>
            <person name="Neulinger S.C."/>
        </authorList>
    </citation>
    <scope>NUCLEOTIDE SEQUENCE</scope>
    <source>
        <strain evidence="11">DSM 11080</strain>
    </source>
</reference>
<feature type="domain" description="Mechanosensitive ion channel MscS C-terminal" evidence="9">
    <location>
        <begin position="237"/>
        <end position="321"/>
    </location>
</feature>
<comment type="caution">
    <text evidence="11">The sequence shown here is derived from an EMBL/GenBank/DDBJ whole genome shotgun (WGS) entry which is preliminary data.</text>
</comment>
<reference evidence="11" key="2">
    <citation type="journal article" date="2020" name="Microorganisms">
        <title>Osmotic Adaptation and Compatible Solute Biosynthesis of Phototrophic Bacteria as Revealed from Genome Analyses.</title>
        <authorList>
            <person name="Imhoff J.F."/>
            <person name="Rahn T."/>
            <person name="Kunzel S."/>
            <person name="Keller A."/>
            <person name="Neulinger S.C."/>
        </authorList>
    </citation>
    <scope>NUCLEOTIDE SEQUENCE</scope>
    <source>
        <strain evidence="11">DSM 11080</strain>
    </source>
</reference>
<dbReference type="PANTHER" id="PTHR30566">
    <property type="entry name" value="YNAI-RELATED MECHANOSENSITIVE ION CHANNEL"/>
    <property type="match status" value="1"/>
</dbReference>
<dbReference type="Proteomes" id="UP001296776">
    <property type="component" value="Unassembled WGS sequence"/>
</dbReference>
<dbReference type="AlphaFoldDB" id="A0AAJ0U3X3"/>
<feature type="domain" description="Mechanosensitive ion channel MscS" evidence="8">
    <location>
        <begin position="163"/>
        <end position="230"/>
    </location>
</feature>
<dbReference type="Gene3D" id="3.30.70.100">
    <property type="match status" value="1"/>
</dbReference>
<evidence type="ECO:0000256" key="3">
    <source>
        <dbReference type="ARBA" id="ARBA00022475"/>
    </source>
</evidence>
<dbReference type="GO" id="GO:0008381">
    <property type="term" value="F:mechanosensitive monoatomic ion channel activity"/>
    <property type="evidence" value="ECO:0007669"/>
    <property type="project" value="UniProtKB-ARBA"/>
</dbReference>